<dbReference type="EMBL" id="CP004846">
    <property type="protein sequence ID" value="AGP79683.1"/>
    <property type="molecule type" value="Genomic_DNA"/>
</dbReference>
<keyword evidence="1" id="KW-0378">Hydrolase</keyword>
<name>S5AS82_9ALTE</name>
<dbReference type="PATRIC" id="fig|1300253.3.peg.4376"/>
<keyword evidence="1" id="KW-0121">Carboxypeptidase</keyword>
<dbReference type="Proteomes" id="UP000014909">
    <property type="component" value="Chromosome"/>
</dbReference>
<gene>
    <name evidence="1" type="ORF">I633_20875</name>
</gene>
<dbReference type="KEGG" id="amh:I633_20875"/>
<proteinExistence type="predicted"/>
<dbReference type="AlphaFoldDB" id="S5AS82"/>
<dbReference type="BioCyc" id="AMAC1300253:G12YX-3330-MONOMER"/>
<dbReference type="GO" id="GO:0004180">
    <property type="term" value="F:carboxypeptidase activity"/>
    <property type="evidence" value="ECO:0007669"/>
    <property type="project" value="UniProtKB-KW"/>
</dbReference>
<organism evidence="1 2">
    <name type="scientific">Alteromonas mediterranea 615</name>
    <dbReference type="NCBI Taxonomy" id="1300253"/>
    <lineage>
        <taxon>Bacteria</taxon>
        <taxon>Pseudomonadati</taxon>
        <taxon>Pseudomonadota</taxon>
        <taxon>Gammaproteobacteria</taxon>
        <taxon>Alteromonadales</taxon>
        <taxon>Alteromonadaceae</taxon>
        <taxon>Alteromonas/Salinimonas group</taxon>
        <taxon>Alteromonas</taxon>
    </lineage>
</organism>
<keyword evidence="1" id="KW-0645">Protease</keyword>
<evidence type="ECO:0000313" key="2">
    <source>
        <dbReference type="Proteomes" id="UP000014909"/>
    </source>
</evidence>
<sequence>MAESTAVTTQKMGRGVVIGFTDNTQFRGYWYGTNKMLANAIYQSHFIR</sequence>
<reference evidence="1 2" key="1">
    <citation type="journal article" date="2013" name="Genome Biol. Evol.">
        <title>Genomic Diversity of "Deep Ecotype" Alteromonas macleodii Isolates: Evidence for Pan-Mediterranean Clonal Frames.</title>
        <authorList>
            <person name="Lopez-Perez M."/>
            <person name="Gonzaga A."/>
            <person name="Rodriguez-Valera F."/>
        </authorList>
    </citation>
    <scope>NUCLEOTIDE SEQUENCE [LARGE SCALE GENOMIC DNA]</scope>
    <source>
        <strain evidence="2">'English Channel 615'</strain>
    </source>
</reference>
<dbReference type="HOGENOM" id="CLU_3148725_0_0_6"/>
<evidence type="ECO:0000313" key="1">
    <source>
        <dbReference type="EMBL" id="AGP79683.1"/>
    </source>
</evidence>
<accession>S5AS82</accession>
<protein>
    <submittedName>
        <fullName evidence="1">Peptidase M14, carboxypeptidase A</fullName>
    </submittedName>
</protein>